<protein>
    <submittedName>
        <fullName evidence="2">CRISPR system precrRNA processing endoribonuclease RAMP protein Cas6</fullName>
    </submittedName>
</protein>
<name>A0A7X1TRI6_9DEIO</name>
<dbReference type="AlphaFoldDB" id="A0A7X1TRI6"/>
<keyword evidence="3" id="KW-1185">Reference proteome</keyword>
<evidence type="ECO:0000313" key="2">
    <source>
        <dbReference type="EMBL" id="MPY66372.1"/>
    </source>
</evidence>
<evidence type="ECO:0000259" key="1">
    <source>
        <dbReference type="Pfam" id="PF10040"/>
    </source>
</evidence>
<organism evidence="2 3">
    <name type="scientific">Deinococcus terrestris</name>
    <dbReference type="NCBI Taxonomy" id="2651870"/>
    <lineage>
        <taxon>Bacteria</taxon>
        <taxon>Thermotogati</taxon>
        <taxon>Deinococcota</taxon>
        <taxon>Deinococci</taxon>
        <taxon>Deinococcales</taxon>
        <taxon>Deinococcaceae</taxon>
        <taxon>Deinococcus</taxon>
    </lineage>
</organism>
<dbReference type="EMBL" id="WBSL01000002">
    <property type="protein sequence ID" value="MPY66372.1"/>
    <property type="molecule type" value="Genomic_DNA"/>
</dbReference>
<accession>A0A7X1TRI6</accession>
<reference evidence="2 3" key="1">
    <citation type="submission" date="2019-10" db="EMBL/GenBank/DDBJ databases">
        <title>Deinococcus sp. isolated from soil.</title>
        <authorList>
            <person name="Li Y."/>
            <person name="Wang J."/>
        </authorList>
    </citation>
    <scope>NUCLEOTIDE SEQUENCE [LARGE SCALE GENOMIC DNA]</scope>
    <source>
        <strain evidence="2 3">SDU3-2</strain>
    </source>
</reference>
<gene>
    <name evidence="2" type="ORF">F8S09_06615</name>
</gene>
<dbReference type="Proteomes" id="UP000484842">
    <property type="component" value="Unassembled WGS sequence"/>
</dbReference>
<proteinExistence type="predicted"/>
<dbReference type="RefSeq" id="WP_152870398.1">
    <property type="nucleotide sequence ID" value="NZ_WBSL01000002.1"/>
</dbReference>
<comment type="caution">
    <text evidence="2">The sequence shown here is derived from an EMBL/GenBank/DDBJ whole genome shotgun (WGS) entry which is preliminary data.</text>
</comment>
<dbReference type="InterPro" id="IPR019267">
    <property type="entry name" value="CRISPR-assoc_Cas6_C"/>
</dbReference>
<dbReference type="Gene3D" id="3.30.70.1890">
    <property type="match status" value="1"/>
</dbReference>
<dbReference type="InterPro" id="IPR045747">
    <property type="entry name" value="CRISPR-assoc_prot_Cas6_N_sf"/>
</dbReference>
<dbReference type="Pfam" id="PF10040">
    <property type="entry name" value="CRISPR_Cas6"/>
    <property type="match status" value="1"/>
</dbReference>
<sequence>MPALLEVTLGTTAPRPRGLLGVPLHGLVFAALEHLNPGLSAHLHAAEVKPFRVGAAQWQDVEGGAVVRFLLGALADDLTDVLLEAFTPGGTHGDENATLWGEVLDVEVLARETYAALYARHAGGTSGRTIHLRFVTPTTFQATGLDMPFPVPKTVFYGLQRRWEAFSDLRFGEDLNGWVGRAVRVQDFQLRPRSVYFKGVREAALSACVGEVQFTLARPGDIEPAFVRLLADYANFAGVGYKTTYGLGHVEAWGWREHARE</sequence>
<feature type="domain" description="CRISPR-associated protein Cas6 C-terminal" evidence="1">
    <location>
        <begin position="132"/>
        <end position="250"/>
    </location>
</feature>
<evidence type="ECO:0000313" key="3">
    <source>
        <dbReference type="Proteomes" id="UP000484842"/>
    </source>
</evidence>
<dbReference type="Gene3D" id="3.30.70.1900">
    <property type="match status" value="1"/>
</dbReference>
<dbReference type="CDD" id="cd21141">
    <property type="entry name" value="Cas6_III-like"/>
    <property type="match status" value="1"/>
</dbReference>